<organism evidence="2 3">
    <name type="scientific">Pseudocercospora fijiensis (strain CIRAD86)</name>
    <name type="common">Black leaf streak disease fungus</name>
    <name type="synonym">Mycosphaerella fijiensis</name>
    <dbReference type="NCBI Taxonomy" id="383855"/>
    <lineage>
        <taxon>Eukaryota</taxon>
        <taxon>Fungi</taxon>
        <taxon>Dikarya</taxon>
        <taxon>Ascomycota</taxon>
        <taxon>Pezizomycotina</taxon>
        <taxon>Dothideomycetes</taxon>
        <taxon>Dothideomycetidae</taxon>
        <taxon>Mycosphaerellales</taxon>
        <taxon>Mycosphaerellaceae</taxon>
        <taxon>Pseudocercospora</taxon>
    </lineage>
</organism>
<dbReference type="Gene3D" id="2.130.10.10">
    <property type="entry name" value="YVTN repeat-like/Quinoprotein amine dehydrogenase"/>
    <property type="match status" value="1"/>
</dbReference>
<feature type="signal peptide" evidence="1">
    <location>
        <begin position="1"/>
        <end position="16"/>
    </location>
</feature>
<dbReference type="EMBL" id="KB446555">
    <property type="protein sequence ID" value="EME88962.1"/>
    <property type="molecule type" value="Genomic_DNA"/>
</dbReference>
<dbReference type="HOGENOM" id="CLU_028693_0_0_1"/>
<dbReference type="eggNOG" id="ENOG502RXCX">
    <property type="taxonomic scope" value="Eukaryota"/>
</dbReference>
<proteinExistence type="predicted"/>
<gene>
    <name evidence="2" type="ORF">MYCFIDRAFT_149542</name>
</gene>
<keyword evidence="3" id="KW-1185">Reference proteome</keyword>
<feature type="chain" id="PRO_5004110161" description="Methanethiol oxidase" evidence="1">
    <location>
        <begin position="17"/>
        <end position="485"/>
    </location>
</feature>
<dbReference type="Proteomes" id="UP000016932">
    <property type="component" value="Unassembled WGS sequence"/>
</dbReference>
<dbReference type="OrthoDB" id="10033702at2759"/>
<evidence type="ECO:0000256" key="1">
    <source>
        <dbReference type="SAM" id="SignalP"/>
    </source>
</evidence>
<name>N1QC55_PSEFD</name>
<keyword evidence="1" id="KW-0732">Signal</keyword>
<evidence type="ECO:0008006" key="4">
    <source>
        <dbReference type="Google" id="ProtNLM"/>
    </source>
</evidence>
<sequence>MLSFRFVLVFFGLASAFPTIDPASEKHSEIKRQLGLPINSLSLPGSLIPPVPGLTELINNVAPPLPILQIPTPPLPNPGYVGSNIRPRKFGFFWTCAGDNKHADFLASFSLDDDTFGTLLRVVEVPSSGNNPHHSGVSTDGKVLWGGGLLSLLKTQDTGFYFDVSDPYEPKFWKSDRALLASIADEIVAKPDGGFFITYMGSLVGTSPGRLIETDASYNIIHEWPEDLDGTLNILGEQFSPHGLSIDFNRDLMLTSDFVIPVTVLKPSLTGIVKANTLRLWNLATRKIINTITIPDGGGIQDVKFIPGNPEAAAIATAVHLGQVWIIYPYRTDEKGKPGLTRMLYDFGMPDTTAVYSTLSKDGRFAYFTFTTANHVAALDITNLDHPIRLDNPWEKQPLIGPHYLKLTPDERALVVTDYFVQTNGLGIIDTPADFKVQYIDILPNGGLHFNRTIDFQSIFPQYGGAKPHSSVIFDLSDPWHPRWY</sequence>
<accession>N1QC55</accession>
<dbReference type="InterPro" id="IPR015943">
    <property type="entry name" value="WD40/YVTN_repeat-like_dom_sf"/>
</dbReference>
<evidence type="ECO:0000313" key="2">
    <source>
        <dbReference type="EMBL" id="EME88962.1"/>
    </source>
</evidence>
<dbReference type="AlphaFoldDB" id="N1QC55"/>
<dbReference type="KEGG" id="pfj:MYCFIDRAFT_149542"/>
<dbReference type="SUPFAM" id="SSF75011">
    <property type="entry name" value="3-carboxy-cis,cis-mucoante lactonizing enzyme"/>
    <property type="match status" value="1"/>
</dbReference>
<protein>
    <recommendedName>
        <fullName evidence="4">Methanethiol oxidase</fullName>
    </recommendedName>
</protein>
<dbReference type="GeneID" id="19331460"/>
<dbReference type="VEuPathDB" id="FungiDB:MYCFIDRAFT_149542"/>
<dbReference type="RefSeq" id="XP_007921788.1">
    <property type="nucleotide sequence ID" value="XM_007923597.1"/>
</dbReference>
<reference evidence="2 3" key="1">
    <citation type="journal article" date="2012" name="PLoS Pathog.">
        <title>Diverse lifestyles and strategies of plant pathogenesis encoded in the genomes of eighteen Dothideomycetes fungi.</title>
        <authorList>
            <person name="Ohm R.A."/>
            <person name="Feau N."/>
            <person name="Henrissat B."/>
            <person name="Schoch C.L."/>
            <person name="Horwitz B.A."/>
            <person name="Barry K.W."/>
            <person name="Condon B.J."/>
            <person name="Copeland A.C."/>
            <person name="Dhillon B."/>
            <person name="Glaser F."/>
            <person name="Hesse C.N."/>
            <person name="Kosti I."/>
            <person name="LaButti K."/>
            <person name="Lindquist E.A."/>
            <person name="Lucas S."/>
            <person name="Salamov A.A."/>
            <person name="Bradshaw R.E."/>
            <person name="Ciuffetti L."/>
            <person name="Hamelin R.C."/>
            <person name="Kema G.H.J."/>
            <person name="Lawrence C."/>
            <person name="Scott J.A."/>
            <person name="Spatafora J.W."/>
            <person name="Turgeon B.G."/>
            <person name="de Wit P.J.G.M."/>
            <person name="Zhong S."/>
            <person name="Goodwin S.B."/>
            <person name="Grigoriev I.V."/>
        </authorList>
    </citation>
    <scope>NUCLEOTIDE SEQUENCE [LARGE SCALE GENOMIC DNA]</scope>
    <source>
        <strain evidence="2 3">CIRAD86</strain>
    </source>
</reference>
<evidence type="ECO:0000313" key="3">
    <source>
        <dbReference type="Proteomes" id="UP000016932"/>
    </source>
</evidence>